<dbReference type="Proteomes" id="UP000001194">
    <property type="component" value="Unassembled WGS sequence"/>
</dbReference>
<dbReference type="EMBL" id="DS547095">
    <property type="protein sequence ID" value="EDR12065.1"/>
    <property type="molecule type" value="Genomic_DNA"/>
</dbReference>
<evidence type="ECO:0000256" key="2">
    <source>
        <dbReference type="SAM" id="Phobius"/>
    </source>
</evidence>
<sequence>MALGGRLWNLLLCPLFYYVVLFGYVMFAKSFVKQPRQDLSRPMTSPMTTMMTIHHRRQGTRAQQSHRRFDMSAHPPRPLTNGHKCPPSTSGRRRGLTTTRRASNSTKGEEHPSTTLCPRGLTTTRLDSNSTKGEVRPPTTSRVPTTTFDEGRRAPIHDSVSAHHDHRPPTPPPRHRATRCKDDDADDKRWTDNGEDTPRTTSVHTPPPSTKHDGRPLTSSKDNIDT</sequence>
<evidence type="ECO:0000256" key="1">
    <source>
        <dbReference type="SAM" id="MobiDB-lite"/>
    </source>
</evidence>
<name>B0D1X0_LACBS</name>
<keyword evidence="2" id="KW-0472">Membrane</keyword>
<evidence type="ECO:0000313" key="4">
    <source>
        <dbReference type="Proteomes" id="UP000001194"/>
    </source>
</evidence>
<feature type="compositionally biased region" description="Basic and acidic residues" evidence="1">
    <location>
        <begin position="149"/>
        <end position="163"/>
    </location>
</feature>
<keyword evidence="4" id="KW-1185">Reference proteome</keyword>
<dbReference type="RefSeq" id="XP_001877962.1">
    <property type="nucleotide sequence ID" value="XM_001877927.1"/>
</dbReference>
<organism evidence="4">
    <name type="scientific">Laccaria bicolor (strain S238N-H82 / ATCC MYA-4686)</name>
    <name type="common">Bicoloured deceiver</name>
    <name type="synonym">Laccaria laccata var. bicolor</name>
    <dbReference type="NCBI Taxonomy" id="486041"/>
    <lineage>
        <taxon>Eukaryota</taxon>
        <taxon>Fungi</taxon>
        <taxon>Dikarya</taxon>
        <taxon>Basidiomycota</taxon>
        <taxon>Agaricomycotina</taxon>
        <taxon>Agaricomycetes</taxon>
        <taxon>Agaricomycetidae</taxon>
        <taxon>Agaricales</taxon>
        <taxon>Agaricineae</taxon>
        <taxon>Hydnangiaceae</taxon>
        <taxon>Laccaria</taxon>
    </lineage>
</organism>
<keyword evidence="2" id="KW-1133">Transmembrane helix</keyword>
<proteinExistence type="predicted"/>
<accession>B0D1X0</accession>
<feature type="region of interest" description="Disordered" evidence="1">
    <location>
        <begin position="64"/>
        <end position="226"/>
    </location>
</feature>
<feature type="compositionally biased region" description="Low complexity" evidence="1">
    <location>
        <begin position="136"/>
        <end position="147"/>
    </location>
</feature>
<keyword evidence="2" id="KW-0812">Transmembrane</keyword>
<dbReference type="InParanoid" id="B0D1X0"/>
<dbReference type="HOGENOM" id="CLU_1224945_0_0_1"/>
<dbReference type="AlphaFoldDB" id="B0D1X0"/>
<dbReference type="GeneID" id="6073382"/>
<feature type="compositionally biased region" description="Polar residues" evidence="1">
    <location>
        <begin position="217"/>
        <end position="226"/>
    </location>
</feature>
<evidence type="ECO:0000313" key="3">
    <source>
        <dbReference type="EMBL" id="EDR12065.1"/>
    </source>
</evidence>
<protein>
    <submittedName>
        <fullName evidence="3">Predicted protein</fullName>
    </submittedName>
</protein>
<reference evidence="3 4" key="1">
    <citation type="journal article" date="2008" name="Nature">
        <title>The genome of Laccaria bicolor provides insights into mycorrhizal symbiosis.</title>
        <authorList>
            <person name="Martin F."/>
            <person name="Aerts A."/>
            <person name="Ahren D."/>
            <person name="Brun A."/>
            <person name="Danchin E.G.J."/>
            <person name="Duchaussoy F."/>
            <person name="Gibon J."/>
            <person name="Kohler A."/>
            <person name="Lindquist E."/>
            <person name="Pereda V."/>
            <person name="Salamov A."/>
            <person name="Shapiro H.J."/>
            <person name="Wuyts J."/>
            <person name="Blaudez D."/>
            <person name="Buee M."/>
            <person name="Brokstein P."/>
            <person name="Canbaeck B."/>
            <person name="Cohen D."/>
            <person name="Courty P.E."/>
            <person name="Coutinho P.M."/>
            <person name="Delaruelle C."/>
            <person name="Detter J.C."/>
            <person name="Deveau A."/>
            <person name="DiFazio S."/>
            <person name="Duplessis S."/>
            <person name="Fraissinet-Tachet L."/>
            <person name="Lucic E."/>
            <person name="Frey-Klett P."/>
            <person name="Fourrey C."/>
            <person name="Feussner I."/>
            <person name="Gay G."/>
            <person name="Grimwood J."/>
            <person name="Hoegger P.J."/>
            <person name="Jain P."/>
            <person name="Kilaru S."/>
            <person name="Labbe J."/>
            <person name="Lin Y.C."/>
            <person name="Legue V."/>
            <person name="Le Tacon F."/>
            <person name="Marmeisse R."/>
            <person name="Melayah D."/>
            <person name="Montanini B."/>
            <person name="Muratet M."/>
            <person name="Nehls U."/>
            <person name="Niculita-Hirzel H."/>
            <person name="Oudot-Le Secq M.P."/>
            <person name="Peter M."/>
            <person name="Quesneville H."/>
            <person name="Rajashekar B."/>
            <person name="Reich M."/>
            <person name="Rouhier N."/>
            <person name="Schmutz J."/>
            <person name="Yin T."/>
            <person name="Chalot M."/>
            <person name="Henrissat B."/>
            <person name="Kuees U."/>
            <person name="Lucas S."/>
            <person name="Van de Peer Y."/>
            <person name="Podila G.K."/>
            <person name="Polle A."/>
            <person name="Pukkila P.J."/>
            <person name="Richardson P.M."/>
            <person name="Rouze P."/>
            <person name="Sanders I.R."/>
            <person name="Stajich J.E."/>
            <person name="Tunlid A."/>
            <person name="Tuskan G."/>
            <person name="Grigoriev I.V."/>
        </authorList>
    </citation>
    <scope>NUCLEOTIDE SEQUENCE [LARGE SCALE GENOMIC DNA]</scope>
    <source>
        <strain evidence="4">S238N-H82 / ATCC MYA-4686</strain>
    </source>
</reference>
<feature type="compositionally biased region" description="Basic and acidic residues" evidence="1">
    <location>
        <begin position="179"/>
        <end position="198"/>
    </location>
</feature>
<gene>
    <name evidence="3" type="ORF">LACBIDRAFT_324466</name>
</gene>
<feature type="transmembrane region" description="Helical" evidence="2">
    <location>
        <begin position="6"/>
        <end position="27"/>
    </location>
</feature>
<dbReference type="KEGG" id="lbc:LACBIDRAFT_324466"/>
<feature type="compositionally biased region" description="Polar residues" evidence="1">
    <location>
        <begin position="113"/>
        <end position="132"/>
    </location>
</feature>